<dbReference type="Pfam" id="PF06114">
    <property type="entry name" value="Peptidase_M78"/>
    <property type="match status" value="1"/>
</dbReference>
<proteinExistence type="predicted"/>
<evidence type="ECO:0000313" key="2">
    <source>
        <dbReference type="EMBL" id="OJG10581.1"/>
    </source>
</evidence>
<evidence type="ECO:0000313" key="3">
    <source>
        <dbReference type="Proteomes" id="UP000182149"/>
    </source>
</evidence>
<name>A0A1L8QSU0_9ENTE</name>
<dbReference type="AlphaFoldDB" id="A0A1L8QSU0"/>
<protein>
    <submittedName>
        <fullName evidence="2">Toxin</fullName>
    </submittedName>
</protein>
<gene>
    <name evidence="2" type="ORF">RU93_GL002097</name>
</gene>
<accession>A0A1L8QSU0</accession>
<feature type="domain" description="IrrE N-terminal-like" evidence="1">
    <location>
        <begin position="11"/>
        <end position="70"/>
    </location>
</feature>
<sequence length="96" mass="11448">MEKEGCYISEWKTIFINENLSEKKMKLVLLHELKHVLDHEDYISLYKLPIFKAKMESEANLFMLDNIIKENEGFYNYSYLIEEFGLGMGLETRFAK</sequence>
<dbReference type="EMBL" id="JXKD01000007">
    <property type="protein sequence ID" value="OJG10581.1"/>
    <property type="molecule type" value="Genomic_DNA"/>
</dbReference>
<keyword evidence="3" id="KW-1185">Reference proteome</keyword>
<dbReference type="InterPro" id="IPR010359">
    <property type="entry name" value="IrrE_HExxH"/>
</dbReference>
<evidence type="ECO:0000259" key="1">
    <source>
        <dbReference type="Pfam" id="PF06114"/>
    </source>
</evidence>
<organism evidence="2 3">
    <name type="scientific">Enterococcus aquimarinus</name>
    <dbReference type="NCBI Taxonomy" id="328396"/>
    <lineage>
        <taxon>Bacteria</taxon>
        <taxon>Bacillati</taxon>
        <taxon>Bacillota</taxon>
        <taxon>Bacilli</taxon>
        <taxon>Lactobacillales</taxon>
        <taxon>Enterococcaceae</taxon>
        <taxon>Enterococcus</taxon>
    </lineage>
</organism>
<dbReference type="Proteomes" id="UP000182149">
    <property type="component" value="Unassembled WGS sequence"/>
</dbReference>
<reference evidence="2 3" key="1">
    <citation type="submission" date="2014-12" db="EMBL/GenBank/DDBJ databases">
        <title>Draft genome sequences of 29 type strains of Enterococci.</title>
        <authorList>
            <person name="Zhong Z."/>
            <person name="Sun Z."/>
            <person name="Liu W."/>
            <person name="Zhang W."/>
            <person name="Zhang H."/>
        </authorList>
    </citation>
    <scope>NUCLEOTIDE SEQUENCE [LARGE SCALE GENOMIC DNA]</scope>
    <source>
        <strain evidence="2 3">DSM 17690</strain>
    </source>
</reference>
<dbReference type="Gene3D" id="1.10.10.2910">
    <property type="match status" value="1"/>
</dbReference>
<comment type="caution">
    <text evidence="2">The sequence shown here is derived from an EMBL/GenBank/DDBJ whole genome shotgun (WGS) entry which is preliminary data.</text>
</comment>
<dbReference type="STRING" id="328396.RU93_GL002097"/>